<sequence length="56" mass="6012">DMILTEETIDALFKDDLVELADGIAVSIVGVITLLCFAASGNSRQMVSKYLSAHLL</sequence>
<keyword evidence="1" id="KW-1133">Transmembrane helix</keyword>
<gene>
    <name evidence="2" type="ORF">LCGC14_2685660</name>
</gene>
<dbReference type="AlphaFoldDB" id="A0A0F9A7I7"/>
<reference evidence="2" key="1">
    <citation type="journal article" date="2015" name="Nature">
        <title>Complex archaea that bridge the gap between prokaryotes and eukaryotes.</title>
        <authorList>
            <person name="Spang A."/>
            <person name="Saw J.H."/>
            <person name="Jorgensen S.L."/>
            <person name="Zaremba-Niedzwiedzka K."/>
            <person name="Martijn J."/>
            <person name="Lind A.E."/>
            <person name="van Eijk R."/>
            <person name="Schleper C."/>
            <person name="Guy L."/>
            <person name="Ettema T.J."/>
        </authorList>
    </citation>
    <scope>NUCLEOTIDE SEQUENCE</scope>
</reference>
<proteinExistence type="predicted"/>
<keyword evidence="1" id="KW-0472">Membrane</keyword>
<evidence type="ECO:0000256" key="1">
    <source>
        <dbReference type="SAM" id="Phobius"/>
    </source>
</evidence>
<protein>
    <submittedName>
        <fullName evidence="2">Uncharacterized protein</fullName>
    </submittedName>
</protein>
<name>A0A0F9A7I7_9ZZZZ</name>
<feature type="transmembrane region" description="Helical" evidence="1">
    <location>
        <begin position="20"/>
        <end position="39"/>
    </location>
</feature>
<feature type="non-terminal residue" evidence="2">
    <location>
        <position position="1"/>
    </location>
</feature>
<comment type="caution">
    <text evidence="2">The sequence shown here is derived from an EMBL/GenBank/DDBJ whole genome shotgun (WGS) entry which is preliminary data.</text>
</comment>
<organism evidence="2">
    <name type="scientific">marine sediment metagenome</name>
    <dbReference type="NCBI Taxonomy" id="412755"/>
    <lineage>
        <taxon>unclassified sequences</taxon>
        <taxon>metagenomes</taxon>
        <taxon>ecological metagenomes</taxon>
    </lineage>
</organism>
<keyword evidence="1" id="KW-0812">Transmembrane</keyword>
<dbReference type="EMBL" id="LAZR01047467">
    <property type="protein sequence ID" value="KKK94155.1"/>
    <property type="molecule type" value="Genomic_DNA"/>
</dbReference>
<evidence type="ECO:0000313" key="2">
    <source>
        <dbReference type="EMBL" id="KKK94155.1"/>
    </source>
</evidence>
<accession>A0A0F9A7I7</accession>